<dbReference type="GO" id="GO:0022857">
    <property type="term" value="F:transmembrane transporter activity"/>
    <property type="evidence" value="ECO:0007669"/>
    <property type="project" value="InterPro"/>
</dbReference>
<name>A0A0F9J926_9ZZZZ</name>
<feature type="transmembrane region" description="Helical" evidence="1">
    <location>
        <begin position="101"/>
        <end position="122"/>
    </location>
</feature>
<dbReference type="Gene3D" id="1.20.1250.20">
    <property type="entry name" value="MFS general substrate transporter like domains"/>
    <property type="match status" value="1"/>
</dbReference>
<keyword evidence="1" id="KW-0472">Membrane</keyword>
<feature type="domain" description="Major facilitator superfamily (MFS) profile" evidence="2">
    <location>
        <begin position="1"/>
        <end position="191"/>
    </location>
</feature>
<dbReference type="PROSITE" id="PS50850">
    <property type="entry name" value="MFS"/>
    <property type="match status" value="1"/>
</dbReference>
<proteinExistence type="predicted"/>
<organism evidence="3">
    <name type="scientific">marine sediment metagenome</name>
    <dbReference type="NCBI Taxonomy" id="412755"/>
    <lineage>
        <taxon>unclassified sequences</taxon>
        <taxon>metagenomes</taxon>
        <taxon>ecological metagenomes</taxon>
    </lineage>
</organism>
<gene>
    <name evidence="3" type="ORF">LCGC14_1785590</name>
</gene>
<feature type="transmembrane region" description="Helical" evidence="1">
    <location>
        <begin position="167"/>
        <end position="186"/>
    </location>
</feature>
<dbReference type="AlphaFoldDB" id="A0A0F9J926"/>
<keyword evidence="1" id="KW-1133">Transmembrane helix</keyword>
<dbReference type="InterPro" id="IPR036259">
    <property type="entry name" value="MFS_trans_sf"/>
</dbReference>
<dbReference type="InterPro" id="IPR011701">
    <property type="entry name" value="MFS"/>
</dbReference>
<dbReference type="PANTHER" id="PTHR11360:SF284">
    <property type="entry name" value="EG:103B4.3 PROTEIN-RELATED"/>
    <property type="match status" value="1"/>
</dbReference>
<evidence type="ECO:0000313" key="3">
    <source>
        <dbReference type="EMBL" id="KKM02326.1"/>
    </source>
</evidence>
<feature type="transmembrane region" description="Helical" evidence="1">
    <location>
        <begin position="78"/>
        <end position="95"/>
    </location>
</feature>
<keyword evidence="1" id="KW-0812">Transmembrane</keyword>
<dbReference type="Pfam" id="PF07690">
    <property type="entry name" value="MFS_1"/>
    <property type="match status" value="1"/>
</dbReference>
<feature type="transmembrane region" description="Helical" evidence="1">
    <location>
        <begin position="41"/>
        <end position="66"/>
    </location>
</feature>
<feature type="non-terminal residue" evidence="3">
    <location>
        <position position="1"/>
    </location>
</feature>
<evidence type="ECO:0000259" key="2">
    <source>
        <dbReference type="PROSITE" id="PS50850"/>
    </source>
</evidence>
<dbReference type="SUPFAM" id="SSF103473">
    <property type="entry name" value="MFS general substrate transporter"/>
    <property type="match status" value="1"/>
</dbReference>
<feature type="transmembrane region" description="Helical" evidence="1">
    <location>
        <begin position="134"/>
        <end position="155"/>
    </location>
</feature>
<dbReference type="EMBL" id="LAZR01016966">
    <property type="protein sequence ID" value="KKM02326.1"/>
    <property type="molecule type" value="Genomic_DNA"/>
</dbReference>
<protein>
    <recommendedName>
        <fullName evidence="2">Major facilitator superfamily (MFS) profile domain-containing protein</fullName>
    </recommendedName>
</protein>
<dbReference type="PANTHER" id="PTHR11360">
    <property type="entry name" value="MONOCARBOXYLATE TRANSPORTER"/>
    <property type="match status" value="1"/>
</dbReference>
<reference evidence="3" key="1">
    <citation type="journal article" date="2015" name="Nature">
        <title>Complex archaea that bridge the gap between prokaryotes and eukaryotes.</title>
        <authorList>
            <person name="Spang A."/>
            <person name="Saw J.H."/>
            <person name="Jorgensen S.L."/>
            <person name="Zaremba-Niedzwiedzka K."/>
            <person name="Martijn J."/>
            <person name="Lind A.E."/>
            <person name="van Eijk R."/>
            <person name="Schleper C."/>
            <person name="Guy L."/>
            <person name="Ettema T.J."/>
        </authorList>
    </citation>
    <scope>NUCLEOTIDE SEQUENCE</scope>
</reference>
<evidence type="ECO:0000256" key="1">
    <source>
        <dbReference type="SAM" id="Phobius"/>
    </source>
</evidence>
<dbReference type="InterPro" id="IPR020846">
    <property type="entry name" value="MFS_dom"/>
</dbReference>
<comment type="caution">
    <text evidence="3">The sequence shown here is derived from an EMBL/GenBank/DDBJ whole genome shotgun (WGS) entry which is preliminary data.</text>
</comment>
<feature type="transmembrane region" description="Helical" evidence="1">
    <location>
        <begin position="15"/>
        <end position="35"/>
    </location>
</feature>
<sequence>GIPLKTAVRMGQFRIMCLAEFIIFFCLLTIIVHIVPHATDLGLPLAAAAGVLATIGGVSMIGRIVMGATIDRIAGKRSLIICFVVLLCSLLWLQVAKETWMLYLFAAIYGFAHGGFFTVVSPTLAELFGMGSHGVLFGSVLFSGTIGGAFGPLLAGRIFDVVGSYQIVFLLLTGLALAGLLLITMLRPLQGSQLGR</sequence>
<accession>A0A0F9J926</accession>
<dbReference type="InterPro" id="IPR050327">
    <property type="entry name" value="Proton-linked_MCT"/>
</dbReference>